<evidence type="ECO:0000313" key="3">
    <source>
        <dbReference type="Proteomes" id="UP000190423"/>
    </source>
</evidence>
<dbReference type="EMBL" id="FUWG01000015">
    <property type="protein sequence ID" value="SJZ64523.1"/>
    <property type="molecule type" value="Genomic_DNA"/>
</dbReference>
<evidence type="ECO:0000256" key="1">
    <source>
        <dbReference type="SAM" id="SignalP"/>
    </source>
</evidence>
<evidence type="ECO:0008006" key="4">
    <source>
        <dbReference type="Google" id="ProtNLM"/>
    </source>
</evidence>
<keyword evidence="3" id="KW-1185">Reference proteome</keyword>
<dbReference type="AlphaFoldDB" id="A0A1T4MC34"/>
<dbReference type="Proteomes" id="UP000190423">
    <property type="component" value="Unassembled WGS sequence"/>
</dbReference>
<gene>
    <name evidence="2" type="ORF">SAMN02745149_01926</name>
</gene>
<keyword evidence="1" id="KW-0732">Signal</keyword>
<name>A0A1T4MC34_TREPO</name>
<dbReference type="RefSeq" id="WP_143593329.1">
    <property type="nucleotide sequence ID" value="NZ_FUWG01000015.1"/>
</dbReference>
<dbReference type="GeneID" id="78317204"/>
<feature type="signal peptide" evidence="1">
    <location>
        <begin position="1"/>
        <end position="19"/>
    </location>
</feature>
<dbReference type="STRING" id="261392.SAMN02745149_01926"/>
<feature type="chain" id="PRO_5012391307" description="Beta-lactamase-inhibitor-like, PepSY-like" evidence="1">
    <location>
        <begin position="20"/>
        <end position="186"/>
    </location>
</feature>
<reference evidence="2 3" key="1">
    <citation type="submission" date="2017-02" db="EMBL/GenBank/DDBJ databases">
        <authorList>
            <person name="Peterson S.W."/>
        </authorList>
    </citation>
    <scope>NUCLEOTIDE SEQUENCE [LARGE SCALE GENOMIC DNA]</scope>
    <source>
        <strain evidence="2 3">ATCC BAA-908</strain>
    </source>
</reference>
<evidence type="ECO:0000313" key="2">
    <source>
        <dbReference type="EMBL" id="SJZ64523.1"/>
    </source>
</evidence>
<sequence length="186" mass="21457">MKQKLSLALVLLVMTCLFAGGKTRRQQQFEVKDADGNIFVLQKDIQTVFDLLGEPLKKENLWAIYPKAGCGFYKIDYENISFLYYDNDNKIVRIVIENDACKIVDNDITVGSSYEEIINAYGVPERETAYFNENNSRNEMQLLYTTQGTEFSYVVHGDEYYSYIIINIDAETKKCNELFVGWNTPC</sequence>
<protein>
    <recommendedName>
        <fullName evidence="4">Beta-lactamase-inhibitor-like, PepSY-like</fullName>
    </recommendedName>
</protein>
<proteinExistence type="predicted"/>
<accession>A0A1T4MC34</accession>
<organism evidence="2 3">
    <name type="scientific">Treponema porcinum</name>
    <dbReference type="NCBI Taxonomy" id="261392"/>
    <lineage>
        <taxon>Bacteria</taxon>
        <taxon>Pseudomonadati</taxon>
        <taxon>Spirochaetota</taxon>
        <taxon>Spirochaetia</taxon>
        <taxon>Spirochaetales</taxon>
        <taxon>Treponemataceae</taxon>
        <taxon>Treponema</taxon>
    </lineage>
</organism>